<dbReference type="AlphaFoldDB" id="A0A835HQQ9"/>
<reference evidence="2 3" key="1">
    <citation type="submission" date="2020-10" db="EMBL/GenBank/DDBJ databases">
        <title>The Coptis chinensis genome and diversification of protoberbering-type alkaloids.</title>
        <authorList>
            <person name="Wang B."/>
            <person name="Shu S."/>
            <person name="Song C."/>
            <person name="Liu Y."/>
        </authorList>
    </citation>
    <scope>NUCLEOTIDE SEQUENCE [LARGE SCALE GENOMIC DNA]</scope>
    <source>
        <strain evidence="2">HL-2020</strain>
        <tissue evidence="2">Leaf</tissue>
    </source>
</reference>
<comment type="caution">
    <text evidence="2">The sequence shown here is derived from an EMBL/GenBank/DDBJ whole genome shotgun (WGS) entry which is preliminary data.</text>
</comment>
<feature type="compositionally biased region" description="Basic and acidic residues" evidence="1">
    <location>
        <begin position="74"/>
        <end position="90"/>
    </location>
</feature>
<dbReference type="EMBL" id="JADFTS010000005">
    <property type="protein sequence ID" value="KAF9604051.1"/>
    <property type="molecule type" value="Genomic_DNA"/>
</dbReference>
<organism evidence="2 3">
    <name type="scientific">Coptis chinensis</name>
    <dbReference type="NCBI Taxonomy" id="261450"/>
    <lineage>
        <taxon>Eukaryota</taxon>
        <taxon>Viridiplantae</taxon>
        <taxon>Streptophyta</taxon>
        <taxon>Embryophyta</taxon>
        <taxon>Tracheophyta</taxon>
        <taxon>Spermatophyta</taxon>
        <taxon>Magnoliopsida</taxon>
        <taxon>Ranunculales</taxon>
        <taxon>Ranunculaceae</taxon>
        <taxon>Coptidoideae</taxon>
        <taxon>Coptis</taxon>
    </lineage>
</organism>
<feature type="region of interest" description="Disordered" evidence="1">
    <location>
        <begin position="1"/>
        <end position="45"/>
    </location>
</feature>
<feature type="compositionally biased region" description="Basic residues" evidence="1">
    <location>
        <begin position="1"/>
        <end position="11"/>
    </location>
</feature>
<dbReference type="PANTHER" id="PTHR36385">
    <property type="entry name" value="OS07G0562900 PROTEIN"/>
    <property type="match status" value="1"/>
</dbReference>
<proteinExistence type="predicted"/>
<sequence length="101" mass="11349">MAKSRNKKKDKKNGATSMDISMPTVSDTPQGMDTTEVTAKDSVHGVLNRKIKKGVPMKRSKNVRKMKAIKKAISKNEKSEEKITKSEKKVLRTKSAKLLYE</sequence>
<evidence type="ECO:0000313" key="2">
    <source>
        <dbReference type="EMBL" id="KAF9604051.1"/>
    </source>
</evidence>
<protein>
    <submittedName>
        <fullName evidence="2">Uncharacterized protein</fullName>
    </submittedName>
</protein>
<accession>A0A835HQQ9</accession>
<evidence type="ECO:0000313" key="3">
    <source>
        <dbReference type="Proteomes" id="UP000631114"/>
    </source>
</evidence>
<feature type="compositionally biased region" description="Polar residues" evidence="1">
    <location>
        <begin position="14"/>
        <end position="37"/>
    </location>
</feature>
<evidence type="ECO:0000256" key="1">
    <source>
        <dbReference type="SAM" id="MobiDB-lite"/>
    </source>
</evidence>
<name>A0A835HQQ9_9MAGN</name>
<feature type="region of interest" description="Disordered" evidence="1">
    <location>
        <begin position="72"/>
        <end position="101"/>
    </location>
</feature>
<dbReference type="OrthoDB" id="1930685at2759"/>
<keyword evidence="3" id="KW-1185">Reference proteome</keyword>
<gene>
    <name evidence="2" type="ORF">IFM89_001926</name>
</gene>
<dbReference type="Proteomes" id="UP000631114">
    <property type="component" value="Unassembled WGS sequence"/>
</dbReference>
<dbReference type="PANTHER" id="PTHR36385:SF1">
    <property type="entry name" value="OS07G0562900 PROTEIN"/>
    <property type="match status" value="1"/>
</dbReference>